<dbReference type="AlphaFoldDB" id="A0A7Z0B8X3"/>
<evidence type="ECO:0000313" key="1">
    <source>
        <dbReference type="EMBL" id="NYH24678.1"/>
    </source>
</evidence>
<name>A0A7Z0B8X3_9BURK</name>
<keyword evidence="2" id="KW-1185">Reference proteome</keyword>
<organism evidence="1 2">
    <name type="scientific">Paraburkholderia bryophila</name>
    <dbReference type="NCBI Taxonomy" id="420952"/>
    <lineage>
        <taxon>Bacteria</taxon>
        <taxon>Pseudomonadati</taxon>
        <taxon>Pseudomonadota</taxon>
        <taxon>Betaproteobacteria</taxon>
        <taxon>Burkholderiales</taxon>
        <taxon>Burkholderiaceae</taxon>
        <taxon>Paraburkholderia</taxon>
    </lineage>
</organism>
<dbReference type="EMBL" id="JACCAS010000001">
    <property type="protein sequence ID" value="NYH24678.1"/>
    <property type="molecule type" value="Genomic_DNA"/>
</dbReference>
<sequence>MRKTHAEINAALDAKMAALGIATASAKLPTVTVYPGERTTERLAHFGADRLIANNPAYDSMSERLDAELREILDGRVGLAAPRAKSTRRERVARVMTND</sequence>
<accession>A0A7Z0B8X3</accession>
<gene>
    <name evidence="1" type="ORF">GGD40_004157</name>
</gene>
<dbReference type="RefSeq" id="WP_179744747.1">
    <property type="nucleotide sequence ID" value="NZ_JACCAS010000001.1"/>
</dbReference>
<proteinExistence type="predicted"/>
<evidence type="ECO:0000313" key="2">
    <source>
        <dbReference type="Proteomes" id="UP000540929"/>
    </source>
</evidence>
<reference evidence="1 2" key="1">
    <citation type="submission" date="2020-07" db="EMBL/GenBank/DDBJ databases">
        <title>Exploring microbial biodiversity for novel pathways involved in the catabolism of aromatic compounds derived from lignin.</title>
        <authorList>
            <person name="Elkins J."/>
        </authorList>
    </citation>
    <scope>NUCLEOTIDE SEQUENCE [LARGE SCALE GENOMIC DNA]</scope>
    <source>
        <strain evidence="1 2">H2C3C</strain>
    </source>
</reference>
<comment type="caution">
    <text evidence="1">The sequence shown here is derived from an EMBL/GenBank/DDBJ whole genome shotgun (WGS) entry which is preliminary data.</text>
</comment>
<protein>
    <submittedName>
        <fullName evidence="1">Uncharacterized protein</fullName>
    </submittedName>
</protein>
<dbReference type="Proteomes" id="UP000540929">
    <property type="component" value="Unassembled WGS sequence"/>
</dbReference>